<keyword evidence="3" id="KW-1185">Reference proteome</keyword>
<dbReference type="RefSeq" id="WP_127608609.1">
    <property type="nucleotide sequence ID" value="NZ_JARTHK010000018.1"/>
</dbReference>
<dbReference type="AlphaFoldDB" id="A0A7X2ZAG4"/>
<dbReference type="Proteomes" id="UP000450917">
    <property type="component" value="Unassembled WGS sequence"/>
</dbReference>
<gene>
    <name evidence="2" type="ORF">GNP93_11160</name>
</gene>
<evidence type="ECO:0000256" key="1">
    <source>
        <dbReference type="SAM" id="MobiDB-lite"/>
    </source>
</evidence>
<protein>
    <submittedName>
        <fullName evidence="2">Uncharacterized protein</fullName>
    </submittedName>
</protein>
<name>A0A7X2ZAG4_9BACL</name>
<feature type="region of interest" description="Disordered" evidence="1">
    <location>
        <begin position="29"/>
        <end position="61"/>
    </location>
</feature>
<reference evidence="2 3" key="1">
    <citation type="submission" date="2019-11" db="EMBL/GenBank/DDBJ databases">
        <title>Draft genome sequences of five Paenibacillus species of dairy origin.</title>
        <authorList>
            <person name="Olajide A.M."/>
            <person name="Chen S."/>
            <person name="Lapointe G."/>
        </authorList>
    </citation>
    <scope>NUCLEOTIDE SEQUENCE [LARGE SCALE GENOMIC DNA]</scope>
    <source>
        <strain evidence="2 3">2CS3</strain>
    </source>
</reference>
<proteinExistence type="predicted"/>
<evidence type="ECO:0000313" key="2">
    <source>
        <dbReference type="EMBL" id="MUG71237.1"/>
    </source>
</evidence>
<dbReference type="EMBL" id="WNZX01000008">
    <property type="protein sequence ID" value="MUG71237.1"/>
    <property type="molecule type" value="Genomic_DNA"/>
</dbReference>
<sequence>MWIEVVAGWLAAGLAAFAVLLRLLEAGSDQAKPSPGEIELRGGDGGDSGQERPMASGQEAD</sequence>
<accession>A0A7X2ZAG4</accession>
<comment type="caution">
    <text evidence="2">The sequence shown here is derived from an EMBL/GenBank/DDBJ whole genome shotgun (WGS) entry which is preliminary data.</text>
</comment>
<evidence type="ECO:0000313" key="3">
    <source>
        <dbReference type="Proteomes" id="UP000450917"/>
    </source>
</evidence>
<organism evidence="2 3">
    <name type="scientific">Paenibacillus validus</name>
    <dbReference type="NCBI Taxonomy" id="44253"/>
    <lineage>
        <taxon>Bacteria</taxon>
        <taxon>Bacillati</taxon>
        <taxon>Bacillota</taxon>
        <taxon>Bacilli</taxon>
        <taxon>Bacillales</taxon>
        <taxon>Paenibacillaceae</taxon>
        <taxon>Paenibacillus</taxon>
    </lineage>
</organism>